<keyword evidence="2" id="KW-0547">Nucleotide-binding</keyword>
<evidence type="ECO:0000256" key="3">
    <source>
        <dbReference type="ARBA" id="ARBA00022840"/>
    </source>
</evidence>
<evidence type="ECO:0000256" key="2">
    <source>
        <dbReference type="ARBA" id="ARBA00022741"/>
    </source>
</evidence>
<dbReference type="CDD" id="cd19511">
    <property type="entry name" value="RecA-like_CDC48_r2-like"/>
    <property type="match status" value="1"/>
</dbReference>
<dbReference type="Gene3D" id="3.40.50.300">
    <property type="entry name" value="P-loop containing nucleotide triphosphate hydrolases"/>
    <property type="match status" value="2"/>
</dbReference>
<proteinExistence type="predicted"/>
<dbReference type="Proteomes" id="UP001152798">
    <property type="component" value="Chromosome 1"/>
</dbReference>
<dbReference type="Pfam" id="PF17862">
    <property type="entry name" value="AAA_lid_3"/>
    <property type="match status" value="1"/>
</dbReference>
<dbReference type="SUPFAM" id="SSF52540">
    <property type="entry name" value="P-loop containing nucleoside triphosphate hydrolases"/>
    <property type="match status" value="2"/>
</dbReference>
<dbReference type="PANTHER" id="PTHR23077">
    <property type="entry name" value="AAA-FAMILY ATPASE"/>
    <property type="match status" value="1"/>
</dbReference>
<dbReference type="EMBL" id="OV725077">
    <property type="protein sequence ID" value="CAH1391732.1"/>
    <property type="molecule type" value="Genomic_DNA"/>
</dbReference>
<dbReference type="Gene3D" id="1.10.8.60">
    <property type="match status" value="2"/>
</dbReference>
<dbReference type="PANTHER" id="PTHR23077:SF27">
    <property type="entry name" value="ATPASE FAMILY GENE 2 PROTEIN HOMOLOG A"/>
    <property type="match status" value="1"/>
</dbReference>
<evidence type="ECO:0000313" key="6">
    <source>
        <dbReference type="Proteomes" id="UP001152798"/>
    </source>
</evidence>
<evidence type="ECO:0000259" key="4">
    <source>
        <dbReference type="SMART" id="SM00382"/>
    </source>
</evidence>
<dbReference type="InterPro" id="IPR041569">
    <property type="entry name" value="AAA_lid_3"/>
</dbReference>
<dbReference type="GO" id="GO:0005524">
    <property type="term" value="F:ATP binding"/>
    <property type="evidence" value="ECO:0007669"/>
    <property type="project" value="UniProtKB-KW"/>
</dbReference>
<dbReference type="InterPro" id="IPR003593">
    <property type="entry name" value="AAA+_ATPase"/>
</dbReference>
<dbReference type="OrthoDB" id="27435at2759"/>
<organism evidence="5 6">
    <name type="scientific">Nezara viridula</name>
    <name type="common">Southern green stink bug</name>
    <name type="synonym">Cimex viridulus</name>
    <dbReference type="NCBI Taxonomy" id="85310"/>
    <lineage>
        <taxon>Eukaryota</taxon>
        <taxon>Metazoa</taxon>
        <taxon>Ecdysozoa</taxon>
        <taxon>Arthropoda</taxon>
        <taxon>Hexapoda</taxon>
        <taxon>Insecta</taxon>
        <taxon>Pterygota</taxon>
        <taxon>Neoptera</taxon>
        <taxon>Paraneoptera</taxon>
        <taxon>Hemiptera</taxon>
        <taxon>Heteroptera</taxon>
        <taxon>Panheteroptera</taxon>
        <taxon>Pentatomomorpha</taxon>
        <taxon>Pentatomoidea</taxon>
        <taxon>Pentatomidae</taxon>
        <taxon>Pentatominae</taxon>
        <taxon>Nezara</taxon>
    </lineage>
</organism>
<name>A0A9P0E3N0_NEZVI</name>
<dbReference type="InterPro" id="IPR003959">
    <property type="entry name" value="ATPase_AAA_core"/>
</dbReference>
<keyword evidence="3" id="KW-0067">ATP-binding</keyword>
<gene>
    <name evidence="5" type="ORF">NEZAVI_LOCUS2686</name>
</gene>
<dbReference type="PROSITE" id="PS00674">
    <property type="entry name" value="AAA"/>
    <property type="match status" value="1"/>
</dbReference>
<accession>A0A9P0E3N0</accession>
<evidence type="ECO:0000256" key="1">
    <source>
        <dbReference type="ARBA" id="ARBA00022737"/>
    </source>
</evidence>
<dbReference type="FunFam" id="3.40.50.300:FF:000018">
    <property type="entry name" value="Cell division control 48"/>
    <property type="match status" value="1"/>
</dbReference>
<dbReference type="FunFam" id="1.10.8.60:FF:000178">
    <property type="entry name" value="CDC48/VCP homolog, AAA superfamily"/>
    <property type="match status" value="1"/>
</dbReference>
<dbReference type="Pfam" id="PF00004">
    <property type="entry name" value="AAA"/>
    <property type="match status" value="2"/>
</dbReference>
<dbReference type="InterPro" id="IPR003960">
    <property type="entry name" value="ATPase_AAA_CS"/>
</dbReference>
<dbReference type="GO" id="GO:0005737">
    <property type="term" value="C:cytoplasm"/>
    <property type="evidence" value="ECO:0007669"/>
    <property type="project" value="TreeGrafter"/>
</dbReference>
<keyword evidence="6" id="KW-1185">Reference proteome</keyword>
<protein>
    <recommendedName>
        <fullName evidence="4">AAA+ ATPase domain-containing protein</fullName>
    </recommendedName>
</protein>
<feature type="domain" description="AAA+ ATPase" evidence="4">
    <location>
        <begin position="535"/>
        <end position="672"/>
    </location>
</feature>
<keyword evidence="1" id="KW-0677">Repeat</keyword>
<dbReference type="SMART" id="SM00382">
    <property type="entry name" value="AAA"/>
    <property type="match status" value="2"/>
</dbReference>
<sequence length="765" mass="86630">MPPKTKKSQSLWHKCENCSCILNYKDVDIHIDYCQQSTSERPYGFIDNFVLYSFIDDFSYKEILPPSCTNYAKDLVFLSQSAMQLCGFSIGYPVLVETSHYTTVLKAWPTLEGSLTSVGLFFEEIEIRSGLKLDSNRVKVSKLPMKPYTASEVYFNIIPTDDDDIPNFESEIPHLSYRFKDKLLHSNMFLIIPFYGKKVKIKINKFNRIEEDIANNFQQMNLNIVFYTITENSIWINEEINKEIKTKELSPLKIGGYESMISELTQNIFYTLSQKFNYKEQRCSPYCILLYGPSGSGKSYIAQYLTNISQKPSINIQGSELFSKFYGETENRLRIVFQEIKSKVPCVVVMDNIETLGSKKGNDQERRVLSTLLSLFDSIRFLPVVIIATTVDPDVLDPALRRPGRLETELEINIPDKMDRFKILKSLIPETVLQSELEEVAEHCHGYVAADLVSLVDKALSKTLMTTSERNISAEDLLWAFTQVRPSAMRELQVHVPTVKWNDIGGGQEVRLKLEQAVEWPLKHGESLKRLGIKAPKGVLLYGPPGCSKTLVAKALATETNLNFISIKGSDIFSKWVGESEKALRDLFRSARKVAPAIIFLDEIDALGANRGSSTSNTVHERVLSQLLTEMDGVNPLDGVVIVAATNRPDCIDKALMRPGRLDRLIYVPLPDYETRWQILKIQFEKIPTKDVSIEEIAKKTDGYSGAEVVAVCTEAALAALQEEMNAEYVQMSHFESALASVTARTPQSLLNLYEDYRKKLITCK</sequence>
<dbReference type="InterPro" id="IPR050168">
    <property type="entry name" value="AAA_ATPase_domain"/>
</dbReference>
<dbReference type="InterPro" id="IPR027417">
    <property type="entry name" value="P-loop_NTPase"/>
</dbReference>
<reference evidence="5" key="1">
    <citation type="submission" date="2022-01" db="EMBL/GenBank/DDBJ databases">
        <authorList>
            <person name="King R."/>
        </authorList>
    </citation>
    <scope>NUCLEOTIDE SEQUENCE</scope>
</reference>
<dbReference type="GO" id="GO:0016887">
    <property type="term" value="F:ATP hydrolysis activity"/>
    <property type="evidence" value="ECO:0007669"/>
    <property type="project" value="InterPro"/>
</dbReference>
<evidence type="ECO:0000313" key="5">
    <source>
        <dbReference type="EMBL" id="CAH1391732.1"/>
    </source>
</evidence>
<dbReference type="AlphaFoldDB" id="A0A9P0E3N0"/>
<feature type="domain" description="AAA+ ATPase" evidence="4">
    <location>
        <begin position="284"/>
        <end position="416"/>
    </location>
</feature>